<organism evidence="2">
    <name type="scientific">Leptolyngbya sp. NK1-12</name>
    <dbReference type="NCBI Taxonomy" id="2547451"/>
    <lineage>
        <taxon>Bacteria</taxon>
        <taxon>Bacillati</taxon>
        <taxon>Cyanobacteriota</taxon>
        <taxon>Cyanophyceae</taxon>
        <taxon>Leptolyngbyales</taxon>
        <taxon>Leptolyngbyaceae</taxon>
        <taxon>Leptolyngbya group</taxon>
        <taxon>Leptolyngbya</taxon>
    </lineage>
</organism>
<dbReference type="Gene3D" id="3.40.50.150">
    <property type="entry name" value="Vaccinia Virus protein VP39"/>
    <property type="match status" value="1"/>
</dbReference>
<feature type="domain" description="Methyltransferase type 11" evidence="1">
    <location>
        <begin position="61"/>
        <end position="153"/>
    </location>
</feature>
<name>A0AA97AGE9_9CYAN</name>
<dbReference type="Pfam" id="PF08241">
    <property type="entry name" value="Methyltransf_11"/>
    <property type="match status" value="1"/>
</dbReference>
<keyword evidence="2" id="KW-0489">Methyltransferase</keyword>
<dbReference type="RefSeq" id="WP_316432996.1">
    <property type="nucleotide sequence ID" value="NZ_CP053586.1"/>
</dbReference>
<accession>A0AA97AGE9</accession>
<dbReference type="SUPFAM" id="SSF53335">
    <property type="entry name" value="S-adenosyl-L-methionine-dependent methyltransferases"/>
    <property type="match status" value="1"/>
</dbReference>
<dbReference type="GO" id="GO:0032259">
    <property type="term" value="P:methylation"/>
    <property type="evidence" value="ECO:0007669"/>
    <property type="project" value="UniProtKB-KW"/>
</dbReference>
<dbReference type="EMBL" id="CP053586">
    <property type="protein sequence ID" value="WNZ21706.1"/>
    <property type="molecule type" value="Genomic_DNA"/>
</dbReference>
<proteinExistence type="predicted"/>
<dbReference type="InterPro" id="IPR013216">
    <property type="entry name" value="Methyltransf_11"/>
</dbReference>
<dbReference type="PANTHER" id="PTHR43861">
    <property type="entry name" value="TRANS-ACONITATE 2-METHYLTRANSFERASE-RELATED"/>
    <property type="match status" value="1"/>
</dbReference>
<reference evidence="2" key="1">
    <citation type="submission" date="2020-05" db="EMBL/GenBank/DDBJ databases">
        <authorList>
            <person name="Zhu T."/>
            <person name="Keshari N."/>
            <person name="Lu X."/>
        </authorList>
    </citation>
    <scope>NUCLEOTIDE SEQUENCE</scope>
    <source>
        <strain evidence="2">NK1-12</strain>
    </source>
</reference>
<dbReference type="InterPro" id="IPR029063">
    <property type="entry name" value="SAM-dependent_MTases_sf"/>
</dbReference>
<evidence type="ECO:0000313" key="2">
    <source>
        <dbReference type="EMBL" id="WNZ21706.1"/>
    </source>
</evidence>
<gene>
    <name evidence="2" type="ORF">HJG54_01710</name>
</gene>
<sequence>MTTTVERKSQTIKGSLPTWGVWERMVPEMVAEGDHCTQQMLDIHLGRYQTASRYVQGKKVLDIASGTGFGSKMLKQAGAEQVIGVDISPVSIQYAQEHYQTAGVTFVQADAEVFEWSEQFDVIVSFETIEHVPHPDRFLAQIRKLLKPDGHFLLSVPLGETRHIDPYHLHVFSQEDVFQQFAQAGFVIDAYRIDDWTIQLADLELWKKLYPESRVSLKELFFTWRGRRVVWDLIKHRCLAMPQIMVHAQLASAIPNPPQVLQHLD</sequence>
<evidence type="ECO:0000259" key="1">
    <source>
        <dbReference type="Pfam" id="PF08241"/>
    </source>
</evidence>
<protein>
    <submittedName>
        <fullName evidence="2">Class I SAM-dependent methyltransferase</fullName>
    </submittedName>
</protein>
<dbReference type="GO" id="GO:0008757">
    <property type="term" value="F:S-adenosylmethionine-dependent methyltransferase activity"/>
    <property type="evidence" value="ECO:0007669"/>
    <property type="project" value="InterPro"/>
</dbReference>
<dbReference type="PANTHER" id="PTHR43861:SF1">
    <property type="entry name" value="TRANS-ACONITATE 2-METHYLTRANSFERASE"/>
    <property type="match status" value="1"/>
</dbReference>
<dbReference type="CDD" id="cd02440">
    <property type="entry name" value="AdoMet_MTases"/>
    <property type="match status" value="1"/>
</dbReference>
<keyword evidence="2" id="KW-0808">Transferase</keyword>
<dbReference type="AlphaFoldDB" id="A0AA97AGE9"/>